<protein>
    <recommendedName>
        <fullName evidence="3">Flotillin-like</fullName>
    </recommendedName>
</protein>
<accession>A0AAW2RR72</accession>
<keyword evidence="1" id="KW-0472">Membrane</keyword>
<evidence type="ECO:0000256" key="1">
    <source>
        <dbReference type="SAM" id="Phobius"/>
    </source>
</evidence>
<proteinExistence type="predicted"/>
<comment type="caution">
    <text evidence="2">The sequence shown here is derived from an EMBL/GenBank/DDBJ whole genome shotgun (WGS) entry which is preliminary data.</text>
</comment>
<keyword evidence="1" id="KW-0812">Transmembrane</keyword>
<evidence type="ECO:0000313" key="2">
    <source>
        <dbReference type="EMBL" id="KAL0382609.1"/>
    </source>
</evidence>
<dbReference type="AlphaFoldDB" id="A0AAW2RR72"/>
<name>A0AAW2RR72_9LAMI</name>
<reference evidence="2" key="1">
    <citation type="submission" date="2020-06" db="EMBL/GenBank/DDBJ databases">
        <authorList>
            <person name="Li T."/>
            <person name="Hu X."/>
            <person name="Zhang T."/>
            <person name="Song X."/>
            <person name="Zhang H."/>
            <person name="Dai N."/>
            <person name="Sheng W."/>
            <person name="Hou X."/>
            <person name="Wei L."/>
        </authorList>
    </citation>
    <scope>NUCLEOTIDE SEQUENCE</scope>
    <source>
        <strain evidence="2">KEN8</strain>
        <tissue evidence="2">Leaf</tissue>
    </source>
</reference>
<organism evidence="2">
    <name type="scientific">Sesamum calycinum</name>
    <dbReference type="NCBI Taxonomy" id="2727403"/>
    <lineage>
        <taxon>Eukaryota</taxon>
        <taxon>Viridiplantae</taxon>
        <taxon>Streptophyta</taxon>
        <taxon>Embryophyta</taxon>
        <taxon>Tracheophyta</taxon>
        <taxon>Spermatophyta</taxon>
        <taxon>Magnoliopsida</taxon>
        <taxon>eudicotyledons</taxon>
        <taxon>Gunneridae</taxon>
        <taxon>Pentapetalae</taxon>
        <taxon>asterids</taxon>
        <taxon>lamiids</taxon>
        <taxon>Lamiales</taxon>
        <taxon>Pedaliaceae</taxon>
        <taxon>Sesamum</taxon>
    </lineage>
</organism>
<gene>
    <name evidence="2" type="ORF">Scaly_0548200</name>
</gene>
<feature type="transmembrane region" description="Helical" evidence="1">
    <location>
        <begin position="89"/>
        <end position="110"/>
    </location>
</feature>
<keyword evidence="1" id="KW-1133">Transmembrane helix</keyword>
<sequence>MLWNTKNNAHKVQEAKAAADRFEGLAIQKRQRAQMLMENADLATYKAVMALRIAEAAQISEAPVDLHGFLTPLVTVLSSEISNRSFAYVGLRAMSILSCLICMMILSSLVDD</sequence>
<evidence type="ECO:0008006" key="3">
    <source>
        <dbReference type="Google" id="ProtNLM"/>
    </source>
</evidence>
<dbReference type="EMBL" id="JACGWM010000003">
    <property type="protein sequence ID" value="KAL0382609.1"/>
    <property type="molecule type" value="Genomic_DNA"/>
</dbReference>
<reference evidence="2" key="2">
    <citation type="journal article" date="2024" name="Plant">
        <title>Genomic evolution and insights into agronomic trait innovations of Sesamum species.</title>
        <authorList>
            <person name="Miao H."/>
            <person name="Wang L."/>
            <person name="Qu L."/>
            <person name="Liu H."/>
            <person name="Sun Y."/>
            <person name="Le M."/>
            <person name="Wang Q."/>
            <person name="Wei S."/>
            <person name="Zheng Y."/>
            <person name="Lin W."/>
            <person name="Duan Y."/>
            <person name="Cao H."/>
            <person name="Xiong S."/>
            <person name="Wang X."/>
            <person name="Wei L."/>
            <person name="Li C."/>
            <person name="Ma Q."/>
            <person name="Ju M."/>
            <person name="Zhao R."/>
            <person name="Li G."/>
            <person name="Mu C."/>
            <person name="Tian Q."/>
            <person name="Mei H."/>
            <person name="Zhang T."/>
            <person name="Gao T."/>
            <person name="Zhang H."/>
        </authorList>
    </citation>
    <scope>NUCLEOTIDE SEQUENCE</scope>
    <source>
        <strain evidence="2">KEN8</strain>
    </source>
</reference>